<protein>
    <recommendedName>
        <fullName evidence="3">ATPase family associated with various cellular activities (AAA)</fullName>
    </recommendedName>
</protein>
<dbReference type="Gene3D" id="3.40.50.300">
    <property type="entry name" value="P-loop containing nucleotide triphosphate hydrolases"/>
    <property type="match status" value="1"/>
</dbReference>
<name>A0A444IWE1_9BACT</name>
<accession>A0A444IWE1</accession>
<gene>
    <name evidence="1" type="ORF">H206_01077</name>
</gene>
<organism evidence="1 2">
    <name type="scientific">Candidatus Electrothrix aarhusensis</name>
    <dbReference type="NCBI Taxonomy" id="1859131"/>
    <lineage>
        <taxon>Bacteria</taxon>
        <taxon>Pseudomonadati</taxon>
        <taxon>Thermodesulfobacteriota</taxon>
        <taxon>Desulfobulbia</taxon>
        <taxon>Desulfobulbales</taxon>
        <taxon>Desulfobulbaceae</taxon>
        <taxon>Candidatus Electrothrix</taxon>
    </lineage>
</organism>
<evidence type="ECO:0000313" key="2">
    <source>
        <dbReference type="Proteomes" id="UP000287853"/>
    </source>
</evidence>
<evidence type="ECO:0000313" key="1">
    <source>
        <dbReference type="EMBL" id="RWX45146.1"/>
    </source>
</evidence>
<proteinExistence type="predicted"/>
<reference evidence="1 2" key="1">
    <citation type="submission" date="2017-01" db="EMBL/GenBank/DDBJ databases">
        <title>The cable genome- insights into the physiology and evolution of filamentous bacteria capable of sulfide oxidation via long distance electron transfer.</title>
        <authorList>
            <person name="Schreiber L."/>
            <person name="Bjerg J.T."/>
            <person name="Boggild A."/>
            <person name="Van De Vossenberg J."/>
            <person name="Meysman F."/>
            <person name="Nielsen L.P."/>
            <person name="Schramm A."/>
            <person name="Kjeldsen K.U."/>
        </authorList>
    </citation>
    <scope>NUCLEOTIDE SEQUENCE [LARGE SCALE GENOMIC DNA]</scope>
    <source>
        <strain evidence="1">MCF</strain>
    </source>
</reference>
<evidence type="ECO:0008006" key="3">
    <source>
        <dbReference type="Google" id="ProtNLM"/>
    </source>
</evidence>
<comment type="caution">
    <text evidence="1">The sequence shown here is derived from an EMBL/GenBank/DDBJ whole genome shotgun (WGS) entry which is preliminary data.</text>
</comment>
<dbReference type="EMBL" id="MTKO01000082">
    <property type="protein sequence ID" value="RWX45146.1"/>
    <property type="molecule type" value="Genomic_DNA"/>
</dbReference>
<keyword evidence="2" id="KW-1185">Reference proteome</keyword>
<sequence>MDSDNGGLLPIKQAELEEQITKATAFLRRASWHPRVKKERLKDSANAHEIIRSITNASSQETVCIADKAKKLSNDSLLIYHPDVAFCMNAVRKGIALGMHAANLYSKASNFYTLKEQQASGALKNNPEAQTEFRQKNITTSAVLMFVTANYIVSSLSSYKSQALDSVQVSFPGLPEELHLANYIHALNYMLYYHGFFLAADNIKSPLDFVKLTQLYYQEVLNEIEFIRDSLKYTEAFENKGYKLEGEDFVIEGFTAHMVQVSGSMNFNRLEWGEIVGNTMYKHSSKRTIQFLMCYDVERKKNPINELGGFPAVTMEYGPAGTGKSMGISATATELDDRCKDLGIKFLYHPVPQSVVSTYQGGSSENMEKWFRPTTSPDMIIYAPVDDGDGKLRDRGAREPLPG</sequence>
<dbReference type="AlphaFoldDB" id="A0A444IWE1"/>
<dbReference type="Proteomes" id="UP000287853">
    <property type="component" value="Unassembled WGS sequence"/>
</dbReference>
<dbReference type="InterPro" id="IPR027417">
    <property type="entry name" value="P-loop_NTPase"/>
</dbReference>